<proteinExistence type="predicted"/>
<dbReference type="Proteomes" id="UP001589575">
    <property type="component" value="Unassembled WGS sequence"/>
</dbReference>
<evidence type="ECO:0000313" key="3">
    <source>
        <dbReference type="Proteomes" id="UP001589575"/>
    </source>
</evidence>
<reference evidence="2 3" key="1">
    <citation type="submission" date="2024-09" db="EMBL/GenBank/DDBJ databases">
        <authorList>
            <person name="Sun Q."/>
            <person name="Mori K."/>
        </authorList>
    </citation>
    <scope>NUCLEOTIDE SEQUENCE [LARGE SCALE GENOMIC DNA]</scope>
    <source>
        <strain evidence="2 3">CCM 7609</strain>
    </source>
</reference>
<evidence type="ECO:0000313" key="2">
    <source>
        <dbReference type="EMBL" id="MFB9069758.1"/>
    </source>
</evidence>
<feature type="compositionally biased region" description="Basic and acidic residues" evidence="1">
    <location>
        <begin position="88"/>
        <end position="98"/>
    </location>
</feature>
<name>A0ABV5FSV0_9MICC</name>
<accession>A0ABV5FSV0</accession>
<dbReference type="EMBL" id="JBHMFI010000001">
    <property type="protein sequence ID" value="MFB9069758.1"/>
    <property type="molecule type" value="Genomic_DNA"/>
</dbReference>
<protein>
    <submittedName>
        <fullName evidence="2">Uncharacterized protein</fullName>
    </submittedName>
</protein>
<organism evidence="2 3">
    <name type="scientific">Citricoccus parietis</name>
    <dbReference type="NCBI Taxonomy" id="592307"/>
    <lineage>
        <taxon>Bacteria</taxon>
        <taxon>Bacillati</taxon>
        <taxon>Actinomycetota</taxon>
        <taxon>Actinomycetes</taxon>
        <taxon>Micrococcales</taxon>
        <taxon>Micrococcaceae</taxon>
        <taxon>Citricoccus</taxon>
    </lineage>
</organism>
<feature type="region of interest" description="Disordered" evidence="1">
    <location>
        <begin position="55"/>
        <end position="98"/>
    </location>
</feature>
<sequence>MAALPRPVVAGQLAAHAHVDRPGDVAAEVFLMAVAGAQRRPPHVQDLEGVLRRRGLASHEAGRRLGPRIGRQAGRHRAVTALPGGQDPHVDEDGRLGC</sequence>
<keyword evidence="3" id="KW-1185">Reference proteome</keyword>
<comment type="caution">
    <text evidence="2">The sequence shown here is derived from an EMBL/GenBank/DDBJ whole genome shotgun (WGS) entry which is preliminary data.</text>
</comment>
<evidence type="ECO:0000256" key="1">
    <source>
        <dbReference type="SAM" id="MobiDB-lite"/>
    </source>
</evidence>
<gene>
    <name evidence="2" type="ORF">ACFFX0_00505</name>
</gene>